<comment type="caution">
    <text evidence="5">The sequence shown here is derived from an EMBL/GenBank/DDBJ whole genome shotgun (WGS) entry which is preliminary data.</text>
</comment>
<keyword evidence="6" id="KW-1185">Reference proteome</keyword>
<name>A0A835GD50_SPOEX</name>
<keyword evidence="1 3" id="KW-0193">Cuticle</keyword>
<dbReference type="InterPro" id="IPR050468">
    <property type="entry name" value="Cuticle_Struct_Prot"/>
</dbReference>
<keyword evidence="2 4" id="KW-0732">Signal</keyword>
<evidence type="ECO:0008006" key="7">
    <source>
        <dbReference type="Google" id="ProtNLM"/>
    </source>
</evidence>
<dbReference type="Pfam" id="PF00379">
    <property type="entry name" value="Chitin_bind_4"/>
    <property type="match status" value="2"/>
</dbReference>
<dbReference type="EMBL" id="JACKWZ010000120">
    <property type="protein sequence ID" value="KAF9414999.1"/>
    <property type="molecule type" value="Genomic_DNA"/>
</dbReference>
<reference evidence="5" key="1">
    <citation type="submission" date="2020-08" db="EMBL/GenBank/DDBJ databases">
        <title>Spodoptera exigua strain:BAW_Kor-Di-RS1 Genome sequencing and assembly.</title>
        <authorList>
            <person name="Kim J."/>
            <person name="Nam H.Y."/>
            <person name="Kwon M."/>
            <person name="Choi J.H."/>
            <person name="Cho S.R."/>
            <person name="Kim G.-H."/>
        </authorList>
    </citation>
    <scope>NUCLEOTIDE SEQUENCE</scope>
    <source>
        <strain evidence="5">BAW_Kor-Di-RS1</strain>
        <tissue evidence="5">Whole-body</tissue>
    </source>
</reference>
<evidence type="ECO:0000256" key="4">
    <source>
        <dbReference type="SAM" id="SignalP"/>
    </source>
</evidence>
<dbReference type="InterPro" id="IPR000618">
    <property type="entry name" value="Insect_cuticle"/>
</dbReference>
<protein>
    <recommendedName>
        <fullName evidence="7">Cuticular protein RR-1</fullName>
    </recommendedName>
</protein>
<gene>
    <name evidence="5" type="ORF">HW555_007266</name>
</gene>
<evidence type="ECO:0000313" key="6">
    <source>
        <dbReference type="Proteomes" id="UP000648187"/>
    </source>
</evidence>
<dbReference type="AlphaFoldDB" id="A0A835GD50"/>
<dbReference type="PANTHER" id="PTHR10380">
    <property type="entry name" value="CUTICLE PROTEIN"/>
    <property type="match status" value="1"/>
</dbReference>
<feature type="chain" id="PRO_5032577503" description="Cuticular protein RR-1" evidence="4">
    <location>
        <begin position="18"/>
        <end position="244"/>
    </location>
</feature>
<feature type="signal peptide" evidence="4">
    <location>
        <begin position="1"/>
        <end position="17"/>
    </location>
</feature>
<organism evidence="5 6">
    <name type="scientific">Spodoptera exigua</name>
    <name type="common">Beet armyworm</name>
    <name type="synonym">Noctua fulgens</name>
    <dbReference type="NCBI Taxonomy" id="7107"/>
    <lineage>
        <taxon>Eukaryota</taxon>
        <taxon>Metazoa</taxon>
        <taxon>Ecdysozoa</taxon>
        <taxon>Arthropoda</taxon>
        <taxon>Hexapoda</taxon>
        <taxon>Insecta</taxon>
        <taxon>Pterygota</taxon>
        <taxon>Neoptera</taxon>
        <taxon>Endopterygota</taxon>
        <taxon>Lepidoptera</taxon>
        <taxon>Glossata</taxon>
        <taxon>Ditrysia</taxon>
        <taxon>Noctuoidea</taxon>
        <taxon>Noctuidae</taxon>
        <taxon>Amphipyrinae</taxon>
        <taxon>Spodoptera</taxon>
    </lineage>
</organism>
<proteinExistence type="predicted"/>
<dbReference type="GO" id="GO:0062129">
    <property type="term" value="C:chitin-based extracellular matrix"/>
    <property type="evidence" value="ECO:0007669"/>
    <property type="project" value="TreeGrafter"/>
</dbReference>
<dbReference type="InterPro" id="IPR031311">
    <property type="entry name" value="CHIT_BIND_RR_consensus"/>
</dbReference>
<dbReference type="PANTHER" id="PTHR10380:SF173">
    <property type="entry name" value="CUTICULAR PROTEIN 47EF, ISOFORM C-RELATED"/>
    <property type="match status" value="1"/>
</dbReference>
<evidence type="ECO:0000256" key="3">
    <source>
        <dbReference type="PROSITE-ProRule" id="PRU00497"/>
    </source>
</evidence>
<dbReference type="Proteomes" id="UP000648187">
    <property type="component" value="Unassembled WGS sequence"/>
</dbReference>
<evidence type="ECO:0000256" key="2">
    <source>
        <dbReference type="ARBA" id="ARBA00022729"/>
    </source>
</evidence>
<dbReference type="PRINTS" id="PR00947">
    <property type="entry name" value="CUTICLE"/>
</dbReference>
<sequence length="244" mass="26924">MKSMIIVALALVALAAAHPVEEIPTIVRSETNQDPSGSYDFGFETSNGIKVNEQGQLKEVVDEENKPHSVVVVRGTYSYVNSEGNNEVIEYIADENGFRARGPSVPKKCIKGHIEMRKPSVARQAVNESNPKMKSIIFVAVALLAVAAAAPVEKEPPKILSYFFDQKPEGYIFKFETDDGTKREETGVVREALDEDNKLQKVVVVSGSYTFRNKDGELDTINYFADESGYHADGKSIPKVPARR</sequence>
<dbReference type="PROSITE" id="PS00233">
    <property type="entry name" value="CHIT_BIND_RR_1"/>
    <property type="match status" value="2"/>
</dbReference>
<dbReference type="PROSITE" id="PS51155">
    <property type="entry name" value="CHIT_BIND_RR_2"/>
    <property type="match status" value="2"/>
</dbReference>
<evidence type="ECO:0000256" key="1">
    <source>
        <dbReference type="ARBA" id="ARBA00022460"/>
    </source>
</evidence>
<accession>A0A835GD50</accession>
<dbReference type="GO" id="GO:0008010">
    <property type="term" value="F:structural constituent of chitin-based larval cuticle"/>
    <property type="evidence" value="ECO:0007669"/>
    <property type="project" value="TreeGrafter"/>
</dbReference>
<evidence type="ECO:0000313" key="5">
    <source>
        <dbReference type="EMBL" id="KAF9414999.1"/>
    </source>
</evidence>